<sequence length="146" mass="15723">MNTVVLYYTFGGSTKKEAEKIGSELGAPVYRVKEKRNRSLIGSFIPGGFQAMKRKKTKILPLEVDLNAFDRILIGCPVWAACPAPAFNSIVDLLPAGKEVEVFLCSGGNDARPSDDVTKSMIEAKGCKVTGIRTIATGVAPSKMKE</sequence>
<dbReference type="SUPFAM" id="SSF52218">
    <property type="entry name" value="Flavoproteins"/>
    <property type="match status" value="1"/>
</dbReference>
<dbReference type="EMBL" id="VSSQ01020633">
    <property type="protein sequence ID" value="MPM65647.1"/>
    <property type="molecule type" value="Genomic_DNA"/>
</dbReference>
<dbReference type="Gene3D" id="3.40.50.360">
    <property type="match status" value="1"/>
</dbReference>
<dbReference type="InterPro" id="IPR029039">
    <property type="entry name" value="Flavoprotein-like_sf"/>
</dbReference>
<name>A0A645BJY1_9ZZZZ</name>
<dbReference type="AlphaFoldDB" id="A0A645BJY1"/>
<accession>A0A645BJY1</accession>
<comment type="caution">
    <text evidence="1">The sequence shown here is derived from an EMBL/GenBank/DDBJ whole genome shotgun (WGS) entry which is preliminary data.</text>
</comment>
<protein>
    <recommendedName>
        <fullName evidence="2">Flavodoxin-like domain-containing protein</fullName>
    </recommendedName>
</protein>
<organism evidence="1">
    <name type="scientific">bioreactor metagenome</name>
    <dbReference type="NCBI Taxonomy" id="1076179"/>
    <lineage>
        <taxon>unclassified sequences</taxon>
        <taxon>metagenomes</taxon>
        <taxon>ecological metagenomes</taxon>
    </lineage>
</organism>
<evidence type="ECO:0000313" key="1">
    <source>
        <dbReference type="EMBL" id="MPM65647.1"/>
    </source>
</evidence>
<gene>
    <name evidence="1" type="ORF">SDC9_112544</name>
</gene>
<evidence type="ECO:0008006" key="2">
    <source>
        <dbReference type="Google" id="ProtNLM"/>
    </source>
</evidence>
<proteinExistence type="predicted"/>
<reference evidence="1" key="1">
    <citation type="submission" date="2019-08" db="EMBL/GenBank/DDBJ databases">
        <authorList>
            <person name="Kucharzyk K."/>
            <person name="Murdoch R.W."/>
            <person name="Higgins S."/>
            <person name="Loffler F."/>
        </authorList>
    </citation>
    <scope>NUCLEOTIDE SEQUENCE</scope>
</reference>